<dbReference type="OrthoDB" id="9445642at2759"/>
<comment type="subcellular location">
    <subcellularLocation>
        <location evidence="1">Cell membrane</location>
        <topology evidence="1">Multi-pass membrane protein</topology>
    </subcellularLocation>
</comment>
<evidence type="ECO:0000256" key="5">
    <source>
        <dbReference type="ARBA" id="ARBA00022989"/>
    </source>
</evidence>
<dbReference type="SMART" id="SM01381">
    <property type="entry name" value="7TM_GPCR_Srsx"/>
    <property type="match status" value="1"/>
</dbReference>
<keyword evidence="3" id="KW-1003">Cell membrane</keyword>
<comment type="similarity">
    <text evidence="2 12">Belongs to the G-protein coupled receptor 1 family.</text>
</comment>
<evidence type="ECO:0000256" key="13">
    <source>
        <dbReference type="SAM" id="Phobius"/>
    </source>
</evidence>
<feature type="transmembrane region" description="Helical" evidence="13">
    <location>
        <begin position="121"/>
        <end position="139"/>
    </location>
</feature>
<organism evidence="15 16">
    <name type="scientific">Holothuria leucospilota</name>
    <name type="common">Black long sea cucumber</name>
    <name type="synonym">Mertensiothuria leucospilota</name>
    <dbReference type="NCBI Taxonomy" id="206669"/>
    <lineage>
        <taxon>Eukaryota</taxon>
        <taxon>Metazoa</taxon>
        <taxon>Echinodermata</taxon>
        <taxon>Eleutherozoa</taxon>
        <taxon>Echinozoa</taxon>
        <taxon>Holothuroidea</taxon>
        <taxon>Aspidochirotacea</taxon>
        <taxon>Aspidochirotida</taxon>
        <taxon>Holothuriidae</taxon>
        <taxon>Holothuria</taxon>
    </lineage>
</organism>
<comment type="caution">
    <text evidence="15">The sequence shown here is derived from an EMBL/GenBank/DDBJ whole genome shotgun (WGS) entry which is preliminary data.</text>
</comment>
<keyword evidence="4 12" id="KW-0812">Transmembrane</keyword>
<keyword evidence="8" id="KW-1015">Disulfide bond</keyword>
<dbReference type="PRINTS" id="PR00237">
    <property type="entry name" value="GPCRRHODOPSN"/>
</dbReference>
<name>A0A9Q1BNK8_HOLLE</name>
<evidence type="ECO:0000313" key="16">
    <source>
        <dbReference type="Proteomes" id="UP001152320"/>
    </source>
</evidence>
<feature type="transmembrane region" description="Helical" evidence="13">
    <location>
        <begin position="253"/>
        <end position="275"/>
    </location>
</feature>
<evidence type="ECO:0000259" key="14">
    <source>
        <dbReference type="PROSITE" id="PS50262"/>
    </source>
</evidence>
<evidence type="ECO:0000256" key="3">
    <source>
        <dbReference type="ARBA" id="ARBA00022475"/>
    </source>
</evidence>
<feature type="transmembrane region" description="Helical" evidence="13">
    <location>
        <begin position="40"/>
        <end position="70"/>
    </location>
</feature>
<evidence type="ECO:0000256" key="11">
    <source>
        <dbReference type="ARBA" id="ARBA00023224"/>
    </source>
</evidence>
<dbReference type="Pfam" id="PF00001">
    <property type="entry name" value="7tm_1"/>
    <property type="match status" value="1"/>
</dbReference>
<evidence type="ECO:0000256" key="10">
    <source>
        <dbReference type="ARBA" id="ARBA00023180"/>
    </source>
</evidence>
<dbReference type="AlphaFoldDB" id="A0A9Q1BNK8"/>
<evidence type="ECO:0000256" key="1">
    <source>
        <dbReference type="ARBA" id="ARBA00004651"/>
    </source>
</evidence>
<evidence type="ECO:0000256" key="6">
    <source>
        <dbReference type="ARBA" id="ARBA00023040"/>
    </source>
</evidence>
<dbReference type="EMBL" id="JAIZAY010000014">
    <property type="protein sequence ID" value="KAJ8029734.1"/>
    <property type="molecule type" value="Genomic_DNA"/>
</dbReference>
<evidence type="ECO:0000313" key="15">
    <source>
        <dbReference type="EMBL" id="KAJ8029734.1"/>
    </source>
</evidence>
<keyword evidence="6 12" id="KW-0297">G-protein coupled receptor</keyword>
<evidence type="ECO:0000256" key="9">
    <source>
        <dbReference type="ARBA" id="ARBA00023170"/>
    </source>
</evidence>
<dbReference type="InterPro" id="IPR017452">
    <property type="entry name" value="GPCR_Rhodpsn_7TM"/>
</dbReference>
<proteinExistence type="inferred from homology"/>
<feature type="transmembrane region" description="Helical" evidence="13">
    <location>
        <begin position="287"/>
        <end position="312"/>
    </location>
</feature>
<keyword evidence="9 12" id="KW-0675">Receptor</keyword>
<keyword evidence="7 13" id="KW-0472">Membrane</keyword>
<dbReference type="PRINTS" id="PR01012">
    <property type="entry name" value="NRPEPTIDEYR"/>
</dbReference>
<gene>
    <name evidence="15" type="ORF">HOLleu_29204</name>
</gene>
<feature type="domain" description="G-protein coupled receptors family 1 profile" evidence="14">
    <location>
        <begin position="61"/>
        <end position="309"/>
    </location>
</feature>
<evidence type="ECO:0000256" key="2">
    <source>
        <dbReference type="ARBA" id="ARBA00010663"/>
    </source>
</evidence>
<dbReference type="Proteomes" id="UP001152320">
    <property type="component" value="Chromosome 14"/>
</dbReference>
<keyword evidence="11 12" id="KW-0807">Transducer</keyword>
<dbReference type="GO" id="GO:0005886">
    <property type="term" value="C:plasma membrane"/>
    <property type="evidence" value="ECO:0007669"/>
    <property type="project" value="UniProtKB-SubCell"/>
</dbReference>
<feature type="transmembrane region" description="Helical" evidence="13">
    <location>
        <begin position="82"/>
        <end position="109"/>
    </location>
</feature>
<dbReference type="SUPFAM" id="SSF81321">
    <property type="entry name" value="Family A G protein-coupled receptor-like"/>
    <property type="match status" value="1"/>
</dbReference>
<dbReference type="PANTHER" id="PTHR45695:SF23">
    <property type="entry name" value="GALANIN-LIKE G-PROTEIN COUPLED RECEPTOR NPR-9"/>
    <property type="match status" value="1"/>
</dbReference>
<dbReference type="PROSITE" id="PS00237">
    <property type="entry name" value="G_PROTEIN_RECEP_F1_1"/>
    <property type="match status" value="1"/>
</dbReference>
<feature type="transmembrane region" description="Helical" evidence="13">
    <location>
        <begin position="200"/>
        <end position="227"/>
    </location>
</feature>
<accession>A0A9Q1BNK8</accession>
<sequence length="362" mass="40792">MESSTRYEMTTSFKEVNTMVEEVLFDGTVIPTTLHPEINYVVVGIIAAVIMCTISVVGLLGNSAVLFIILKYKEMQNITNYFIANLAITDIALLTICTIPTCLFSANIIKLTDPVCKTIQYMQFSAVQATCCTLTAMSIDRYYLIVHAVKSRQTRTTRKAVIINVVIWIGSFVIHFPVFILSKLKDDSCQMSFTGFKYYFLFLVLIMYVIPLSVITACYANILVIVWRKTSAGTESAQAHERSIRQKKKTTRMVFLVILAFALCWLPIHTFNLTIQFQEPPQTTHFIVIMNVFALCLSYANSCVNPFIYAFTTATFKKHFKKVFSLRLAESDTSAGAKDDSVSGYRKVAKYDMSSVTCDTKV</sequence>
<dbReference type="PANTHER" id="PTHR45695">
    <property type="entry name" value="LEUCOKININ RECEPTOR-RELATED"/>
    <property type="match status" value="1"/>
</dbReference>
<evidence type="ECO:0000256" key="8">
    <source>
        <dbReference type="ARBA" id="ARBA00023157"/>
    </source>
</evidence>
<dbReference type="InterPro" id="IPR000276">
    <property type="entry name" value="GPCR_Rhodpsn"/>
</dbReference>
<dbReference type="Gene3D" id="1.20.1070.10">
    <property type="entry name" value="Rhodopsin 7-helix transmembrane proteins"/>
    <property type="match status" value="1"/>
</dbReference>
<keyword evidence="16" id="KW-1185">Reference proteome</keyword>
<dbReference type="GO" id="GO:0004983">
    <property type="term" value="F:neuropeptide Y receptor activity"/>
    <property type="evidence" value="ECO:0007669"/>
    <property type="project" value="InterPro"/>
</dbReference>
<dbReference type="InterPro" id="IPR000611">
    <property type="entry name" value="NPY_rcpt"/>
</dbReference>
<evidence type="ECO:0000256" key="7">
    <source>
        <dbReference type="ARBA" id="ARBA00023136"/>
    </source>
</evidence>
<reference evidence="15" key="1">
    <citation type="submission" date="2021-10" db="EMBL/GenBank/DDBJ databases">
        <title>Tropical sea cucumber genome reveals ecological adaptation and Cuvierian tubules defense mechanism.</title>
        <authorList>
            <person name="Chen T."/>
        </authorList>
    </citation>
    <scope>NUCLEOTIDE SEQUENCE</scope>
    <source>
        <strain evidence="15">Nanhai2018</strain>
        <tissue evidence="15">Muscle</tissue>
    </source>
</reference>
<evidence type="ECO:0000256" key="12">
    <source>
        <dbReference type="RuleBase" id="RU000688"/>
    </source>
</evidence>
<evidence type="ECO:0000256" key="4">
    <source>
        <dbReference type="ARBA" id="ARBA00022692"/>
    </source>
</evidence>
<dbReference type="PROSITE" id="PS50262">
    <property type="entry name" value="G_PROTEIN_RECEP_F1_2"/>
    <property type="match status" value="1"/>
</dbReference>
<protein>
    <submittedName>
        <fullName evidence="15">G-protein coupled receptor 54</fullName>
    </submittedName>
</protein>
<keyword evidence="5 13" id="KW-1133">Transmembrane helix</keyword>
<feature type="transmembrane region" description="Helical" evidence="13">
    <location>
        <begin position="160"/>
        <end position="180"/>
    </location>
</feature>
<keyword evidence="10" id="KW-0325">Glycoprotein</keyword>